<dbReference type="KEGG" id="cci:CC1G_03453"/>
<dbReference type="GO" id="GO:0005829">
    <property type="term" value="C:cytosol"/>
    <property type="evidence" value="ECO:0007669"/>
    <property type="project" value="TreeGrafter"/>
</dbReference>
<evidence type="ECO:0000256" key="1">
    <source>
        <dbReference type="ARBA" id="ARBA00001964"/>
    </source>
</evidence>
<keyword evidence="4 10" id="KW-0479">Metal-binding</keyword>
<feature type="domain" description="Thiamine pyrophosphate enzyme central" evidence="12">
    <location>
        <begin position="245"/>
        <end position="356"/>
    </location>
</feature>
<feature type="binding site" evidence="10">
    <location>
        <position position="502"/>
    </location>
    <ligand>
        <name>Mg(2+)</name>
        <dbReference type="ChEBI" id="CHEBI:18420"/>
    </ligand>
</feature>
<dbReference type="GO" id="GO:0000949">
    <property type="term" value="P:aromatic amino acid family catabolic process to alcohol via Ehrlich pathway"/>
    <property type="evidence" value="ECO:0007669"/>
    <property type="project" value="TreeGrafter"/>
</dbReference>
<comment type="similarity">
    <text evidence="3 11">Belongs to the TPP enzyme family.</text>
</comment>
<dbReference type="GeneID" id="6012206"/>
<comment type="cofactor">
    <cofactor evidence="10">
        <name>Mg(2+)</name>
        <dbReference type="ChEBI" id="CHEBI:18420"/>
    </cofactor>
    <text evidence="10">Binds 1 Mg(2+) per subunit.</text>
</comment>
<dbReference type="FunCoup" id="A8NQS7">
    <property type="interactions" value="109"/>
</dbReference>
<evidence type="ECO:0000313" key="15">
    <source>
        <dbReference type="EMBL" id="EAU86242.1"/>
    </source>
</evidence>
<sequence>MPGTGSNIESLQAEISRLRMEMQALHTKQGADTVRIGDYLLTRLAQLGVRHMFGVPGDFNLGFLDLVEDHRLMEWVGNCNELNAAYAADGYARAKSTIGVVLTTFGVGELSATNGIAGAFSEMVPVLHIVGVPSTTQQKKRPLLHHTLGDGRFDAFSKAAGQFTCYQTMINDPNTAASEIDRALSECITKNRPVYLMLPTDMVSFEITSNRLHTPLTRRETLNESQVEEFVLDLIELRVKEAEADVAVLVDACVMRYGIRKEVMEFLKETGFPVFAAPMGKTAVDENWKRYGGIYVGSVTPPEVKEQVEKAKLILSIGSLQTDFNSGNFTYNIPTRRLIELHSSYTQVQYAVFPNIGFKELLPKLKDRLQQFYPIANKIPVTPFANRLPQEATQSITQAYFWPRMGHFFKSGDIIVTETGTANFGIMDVPLPPKSHLLSQIFWGSIGWSVGAALGAAVAAREMKSAGRVILFVGDGSLQLTVQELSPMIRLGLKPIIFVLNNHGYVIERMIHGKHRKYNDIADWKWSQLLDVLGDRQTETASHTLTNKQDLDRLLNEDSFMNPDKITLIEVLMDRLDAPRILKLQTELSSKQNIYAPAKLGTVNSPV</sequence>
<evidence type="ECO:0000256" key="6">
    <source>
        <dbReference type="ARBA" id="ARBA00022842"/>
    </source>
</evidence>
<dbReference type="OMA" id="IHGPEQR"/>
<dbReference type="Gene3D" id="3.40.50.970">
    <property type="match status" value="2"/>
</dbReference>
<keyword evidence="5" id="KW-0210">Decarboxylase</keyword>
<dbReference type="FunFam" id="3.40.50.970:FF:000024">
    <property type="entry name" value="Pyruvate decarboxylase isozyme"/>
    <property type="match status" value="1"/>
</dbReference>
<dbReference type="InterPro" id="IPR012001">
    <property type="entry name" value="Thiamin_PyroP_enz_TPP-bd_dom"/>
</dbReference>
<gene>
    <name evidence="15" type="ORF">CC1G_03453</name>
</gene>
<evidence type="ECO:0000259" key="13">
    <source>
        <dbReference type="Pfam" id="PF02775"/>
    </source>
</evidence>
<dbReference type="GO" id="GO:0000287">
    <property type="term" value="F:magnesium ion binding"/>
    <property type="evidence" value="ECO:0007669"/>
    <property type="project" value="InterPro"/>
</dbReference>
<dbReference type="GO" id="GO:0004737">
    <property type="term" value="F:pyruvate decarboxylase activity"/>
    <property type="evidence" value="ECO:0007669"/>
    <property type="project" value="TreeGrafter"/>
</dbReference>
<dbReference type="RefSeq" id="XP_001835671.1">
    <property type="nucleotide sequence ID" value="XM_001835619.2"/>
</dbReference>
<evidence type="ECO:0000256" key="2">
    <source>
        <dbReference type="ARBA" id="ARBA00004173"/>
    </source>
</evidence>
<dbReference type="OrthoDB" id="3970464at2759"/>
<dbReference type="GO" id="GO:0005739">
    <property type="term" value="C:mitochondrion"/>
    <property type="evidence" value="ECO:0007669"/>
    <property type="project" value="UniProtKB-SubCell"/>
</dbReference>
<keyword evidence="9" id="KW-0456">Lyase</keyword>
<dbReference type="GO" id="GO:0005634">
    <property type="term" value="C:nucleus"/>
    <property type="evidence" value="ECO:0007669"/>
    <property type="project" value="TreeGrafter"/>
</dbReference>
<dbReference type="CDD" id="cd07038">
    <property type="entry name" value="TPP_PYR_PDC_IPDC_like"/>
    <property type="match status" value="1"/>
</dbReference>
<proteinExistence type="inferred from homology"/>
<dbReference type="Proteomes" id="UP000001861">
    <property type="component" value="Unassembled WGS sequence"/>
</dbReference>
<dbReference type="FunFam" id="3.40.50.970:FF:000019">
    <property type="entry name" value="Pyruvate decarboxylase isozyme"/>
    <property type="match status" value="1"/>
</dbReference>
<dbReference type="Gene3D" id="3.40.50.1220">
    <property type="entry name" value="TPP-binding domain"/>
    <property type="match status" value="1"/>
</dbReference>
<dbReference type="InParanoid" id="A8NQS7"/>
<dbReference type="Pfam" id="PF02775">
    <property type="entry name" value="TPP_enzyme_C"/>
    <property type="match status" value="1"/>
</dbReference>
<dbReference type="Pfam" id="PF02776">
    <property type="entry name" value="TPP_enzyme_N"/>
    <property type="match status" value="1"/>
</dbReference>
<dbReference type="SUPFAM" id="SSF52518">
    <property type="entry name" value="Thiamin diphosphate-binding fold (THDP-binding)"/>
    <property type="match status" value="2"/>
</dbReference>
<feature type="domain" description="Thiamine pyrophosphate enzyme TPP-binding" evidence="13">
    <location>
        <begin position="432"/>
        <end position="512"/>
    </location>
</feature>
<evidence type="ECO:0000256" key="9">
    <source>
        <dbReference type="ARBA" id="ARBA00023239"/>
    </source>
</evidence>
<feature type="binding site" evidence="10">
    <location>
        <position position="475"/>
    </location>
    <ligand>
        <name>Mg(2+)</name>
        <dbReference type="ChEBI" id="CHEBI:18420"/>
    </ligand>
</feature>
<dbReference type="InterPro" id="IPR012000">
    <property type="entry name" value="Thiamin_PyroP_enz_cen_dom"/>
</dbReference>
<dbReference type="InterPro" id="IPR011766">
    <property type="entry name" value="TPP_enzyme_TPP-bd"/>
</dbReference>
<evidence type="ECO:0000313" key="16">
    <source>
        <dbReference type="Proteomes" id="UP000001861"/>
    </source>
</evidence>
<dbReference type="EMBL" id="AACS02000008">
    <property type="protein sequence ID" value="EAU86242.1"/>
    <property type="molecule type" value="Genomic_DNA"/>
</dbReference>
<dbReference type="VEuPathDB" id="FungiDB:CC1G_03453"/>
<dbReference type="InterPro" id="IPR029035">
    <property type="entry name" value="DHS-like_NAD/FAD-binding_dom"/>
</dbReference>
<evidence type="ECO:0000259" key="14">
    <source>
        <dbReference type="Pfam" id="PF02776"/>
    </source>
</evidence>
<keyword evidence="15" id="KW-0670">Pyruvate</keyword>
<evidence type="ECO:0000256" key="8">
    <source>
        <dbReference type="ARBA" id="ARBA00023128"/>
    </source>
</evidence>
<evidence type="ECO:0000256" key="5">
    <source>
        <dbReference type="ARBA" id="ARBA00022793"/>
    </source>
</evidence>
<reference evidence="15 16" key="1">
    <citation type="journal article" date="2010" name="Proc. Natl. Acad. Sci. U.S.A.">
        <title>Insights into evolution of multicellular fungi from the assembled chromosomes of the mushroom Coprinopsis cinerea (Coprinus cinereus).</title>
        <authorList>
            <person name="Stajich J.E."/>
            <person name="Wilke S.K."/>
            <person name="Ahren D."/>
            <person name="Au C.H."/>
            <person name="Birren B.W."/>
            <person name="Borodovsky M."/>
            <person name="Burns C."/>
            <person name="Canback B."/>
            <person name="Casselton L.A."/>
            <person name="Cheng C.K."/>
            <person name="Deng J."/>
            <person name="Dietrich F.S."/>
            <person name="Fargo D.C."/>
            <person name="Farman M.L."/>
            <person name="Gathman A.C."/>
            <person name="Goldberg J."/>
            <person name="Guigo R."/>
            <person name="Hoegger P.J."/>
            <person name="Hooker J.B."/>
            <person name="Huggins A."/>
            <person name="James T.Y."/>
            <person name="Kamada T."/>
            <person name="Kilaru S."/>
            <person name="Kodira C."/>
            <person name="Kues U."/>
            <person name="Kupfer D."/>
            <person name="Kwan H.S."/>
            <person name="Lomsadze A."/>
            <person name="Li W."/>
            <person name="Lilly W.W."/>
            <person name="Ma L.J."/>
            <person name="Mackey A.J."/>
            <person name="Manning G."/>
            <person name="Martin F."/>
            <person name="Muraguchi H."/>
            <person name="Natvig D.O."/>
            <person name="Palmerini H."/>
            <person name="Ramesh M.A."/>
            <person name="Rehmeyer C.J."/>
            <person name="Roe B.A."/>
            <person name="Shenoy N."/>
            <person name="Stanke M."/>
            <person name="Ter-Hovhannisyan V."/>
            <person name="Tunlid A."/>
            <person name="Velagapudi R."/>
            <person name="Vision T.J."/>
            <person name="Zeng Q."/>
            <person name="Zolan M.E."/>
            <person name="Pukkila P.J."/>
        </authorList>
    </citation>
    <scope>NUCLEOTIDE SEQUENCE [LARGE SCALE GENOMIC DNA]</scope>
    <source>
        <strain evidence="16">Okayama-7 / 130 / ATCC MYA-4618 / FGSC 9003</strain>
    </source>
</reference>
<dbReference type="CDD" id="cd02005">
    <property type="entry name" value="TPP_PDC_IPDC"/>
    <property type="match status" value="1"/>
</dbReference>
<feature type="domain" description="Thiamine pyrophosphate enzyme N-terminal TPP-binding" evidence="14">
    <location>
        <begin position="36"/>
        <end position="145"/>
    </location>
</feature>
<name>A8NQS7_COPC7</name>
<keyword evidence="16" id="KW-1185">Reference proteome</keyword>
<dbReference type="InterPro" id="IPR047213">
    <property type="entry name" value="TPP_PYR_PDC_IPDC-like"/>
</dbReference>
<dbReference type="InterPro" id="IPR029061">
    <property type="entry name" value="THDP-binding"/>
</dbReference>
<evidence type="ECO:0000256" key="11">
    <source>
        <dbReference type="RuleBase" id="RU362132"/>
    </source>
</evidence>
<dbReference type="GO" id="GO:0030976">
    <property type="term" value="F:thiamine pyrophosphate binding"/>
    <property type="evidence" value="ECO:0007669"/>
    <property type="project" value="InterPro"/>
</dbReference>
<dbReference type="SUPFAM" id="SSF52467">
    <property type="entry name" value="DHS-like NAD/FAD-binding domain"/>
    <property type="match status" value="1"/>
</dbReference>
<organism evidence="15 16">
    <name type="scientific">Coprinopsis cinerea (strain Okayama-7 / 130 / ATCC MYA-4618 / FGSC 9003)</name>
    <name type="common">Inky cap fungus</name>
    <name type="synonym">Hormographiella aspergillata</name>
    <dbReference type="NCBI Taxonomy" id="240176"/>
    <lineage>
        <taxon>Eukaryota</taxon>
        <taxon>Fungi</taxon>
        <taxon>Dikarya</taxon>
        <taxon>Basidiomycota</taxon>
        <taxon>Agaricomycotina</taxon>
        <taxon>Agaricomycetes</taxon>
        <taxon>Agaricomycetidae</taxon>
        <taxon>Agaricales</taxon>
        <taxon>Agaricineae</taxon>
        <taxon>Psathyrellaceae</taxon>
        <taxon>Coprinopsis</taxon>
    </lineage>
</organism>
<dbReference type="eggNOG" id="KOG1184">
    <property type="taxonomic scope" value="Eukaryota"/>
</dbReference>
<dbReference type="InterPro" id="IPR047214">
    <property type="entry name" value="TPP_PDC_IPDC"/>
</dbReference>
<accession>A8NQS7</accession>
<evidence type="ECO:0000256" key="4">
    <source>
        <dbReference type="ARBA" id="ARBA00022723"/>
    </source>
</evidence>
<keyword evidence="8" id="KW-0496">Mitochondrion</keyword>
<evidence type="ECO:0000256" key="7">
    <source>
        <dbReference type="ARBA" id="ARBA00023052"/>
    </source>
</evidence>
<comment type="caution">
    <text evidence="15">The sequence shown here is derived from an EMBL/GenBank/DDBJ whole genome shotgun (WGS) entry which is preliminary data.</text>
</comment>
<evidence type="ECO:0000259" key="12">
    <source>
        <dbReference type="Pfam" id="PF00205"/>
    </source>
</evidence>
<protein>
    <submittedName>
        <fullName evidence="15">Pyruvate decarboxylase</fullName>
    </submittedName>
</protein>
<keyword evidence="6 10" id="KW-0460">Magnesium</keyword>
<evidence type="ECO:0000256" key="10">
    <source>
        <dbReference type="PIRSR" id="PIRSR036565-2"/>
    </source>
</evidence>
<dbReference type="STRING" id="240176.A8NQS7"/>
<dbReference type="PIRSF" id="PIRSF036565">
    <property type="entry name" value="Pyruvt_ip_decrb"/>
    <property type="match status" value="1"/>
</dbReference>
<dbReference type="PANTHER" id="PTHR43452:SF30">
    <property type="entry name" value="PYRUVATE DECARBOXYLASE ISOZYME 1-RELATED"/>
    <property type="match status" value="1"/>
</dbReference>
<dbReference type="InterPro" id="IPR012110">
    <property type="entry name" value="PDC/IPDC-like"/>
</dbReference>
<dbReference type="PANTHER" id="PTHR43452">
    <property type="entry name" value="PYRUVATE DECARBOXYLASE"/>
    <property type="match status" value="1"/>
</dbReference>
<feature type="binding site" evidence="10">
    <location>
        <position position="504"/>
    </location>
    <ligand>
        <name>Mg(2+)</name>
        <dbReference type="ChEBI" id="CHEBI:18420"/>
    </ligand>
</feature>
<keyword evidence="7 11" id="KW-0786">Thiamine pyrophosphate</keyword>
<comment type="cofactor">
    <cofactor evidence="1">
        <name>thiamine diphosphate</name>
        <dbReference type="ChEBI" id="CHEBI:58937"/>
    </cofactor>
</comment>
<evidence type="ECO:0000256" key="3">
    <source>
        <dbReference type="ARBA" id="ARBA00007812"/>
    </source>
</evidence>
<dbReference type="AlphaFoldDB" id="A8NQS7"/>
<dbReference type="Pfam" id="PF00205">
    <property type="entry name" value="TPP_enzyme_M"/>
    <property type="match status" value="1"/>
</dbReference>
<comment type="subcellular location">
    <subcellularLocation>
        <location evidence="2">Mitochondrion</location>
    </subcellularLocation>
</comment>